<dbReference type="Pfam" id="PF13625">
    <property type="entry name" value="Helicase_C_3"/>
    <property type="match status" value="1"/>
</dbReference>
<dbReference type="RefSeq" id="WP_173493239.1">
    <property type="nucleotide sequence ID" value="NZ_CP054056.1"/>
</dbReference>
<proteinExistence type="predicted"/>
<evidence type="ECO:0000313" key="3">
    <source>
        <dbReference type="Proteomes" id="UP000501003"/>
    </source>
</evidence>
<sequence length="535" mass="58951">MSDLIDLAARLRKLDEASLAQVLQGVSSAQSLGDLFDLARALLSKSQLETRIRTLDSESLNLLRSGASNHYLSERFLGTEEHSYEAATALAQELQPITQKALKLDLSCAELTNYETQLALTELLFACERHYLEVMRQGLRAADTKGIAQTLKLEVPRLQLIFQLAQLAGLVTSFGDRYVASEAGMTWLEQDPAERWLVLATAIWDLPKLENSQGHLGALLSQTYPLLDIGKLNFLRFSHLLGLTSNLEMTPLMAAASADLANAAVQVKLQYPAPATRVILQGDLSIVAPGPVNTQVHRQLDLVAQSEDLGLACRFRLSMNSVLHAMETGLSAGAISDLLEHLSSSKLPQPMHYLIGEVQRKFGELRVSEFETGALLEAKDPIVLTQISNEATLNSLMLKRSADGLVSRLAPELIYFNLRDAGYPVVMVDGEGQIISPRVRQQIEIASNPDLNLALAKSLMTQEAREPDAEDQLRQLQFALKNKLKVGLRVDMPEGELEFQMTPLGIAGGRFRGRDVEKEAERTLPLSRIKAVWLS</sequence>
<feature type="domain" description="Helicase XPB/Ssl2 N-terminal" evidence="1">
    <location>
        <begin position="278"/>
        <end position="401"/>
    </location>
</feature>
<protein>
    <submittedName>
        <fullName evidence="2">Helicase-associated domain-containing protein</fullName>
    </submittedName>
</protein>
<reference evidence="2 3" key="1">
    <citation type="submission" date="2020-05" db="EMBL/GenBank/DDBJ databases">
        <title>Aquirufa sp. strain 15G-AUS-rot a new Aquirufa species.</title>
        <authorList>
            <person name="Pitt A."/>
            <person name="Hahn M.W."/>
        </authorList>
    </citation>
    <scope>NUCLEOTIDE SEQUENCE [LARGE SCALE GENOMIC DNA]</scope>
    <source>
        <strain evidence="2 3">15G-AUS-rot</strain>
    </source>
</reference>
<dbReference type="AlphaFoldDB" id="A0A7D4Q5Q8"/>
<organism evidence="2 3">
    <name type="scientific">Aquiluna borgnonia</name>
    <dbReference type="NCBI Taxonomy" id="2499157"/>
    <lineage>
        <taxon>Bacteria</taxon>
        <taxon>Bacillati</taxon>
        <taxon>Actinomycetota</taxon>
        <taxon>Actinomycetes</taxon>
        <taxon>Micrococcales</taxon>
        <taxon>Microbacteriaceae</taxon>
        <taxon>Luna cluster</taxon>
        <taxon>Luna-1 subcluster</taxon>
        <taxon>Aquiluna</taxon>
    </lineage>
</organism>
<gene>
    <name evidence="2" type="ORF">HRU87_01690</name>
</gene>
<keyword evidence="2" id="KW-0378">Hydrolase</keyword>
<accession>A0A7D4Q5Q8</accession>
<dbReference type="InterPro" id="IPR032830">
    <property type="entry name" value="XPB/Ssl2_N"/>
</dbReference>
<keyword evidence="2" id="KW-0347">Helicase</keyword>
<keyword evidence="3" id="KW-1185">Reference proteome</keyword>
<evidence type="ECO:0000313" key="2">
    <source>
        <dbReference type="EMBL" id="QKJ24942.1"/>
    </source>
</evidence>
<keyword evidence="2" id="KW-0067">ATP-binding</keyword>
<dbReference type="GO" id="GO:0004386">
    <property type="term" value="F:helicase activity"/>
    <property type="evidence" value="ECO:0007669"/>
    <property type="project" value="UniProtKB-KW"/>
</dbReference>
<dbReference type="EMBL" id="CP054056">
    <property type="protein sequence ID" value="QKJ24942.1"/>
    <property type="molecule type" value="Genomic_DNA"/>
</dbReference>
<dbReference type="KEGG" id="aqg:HRU87_01690"/>
<name>A0A7D4Q5Q8_9MICO</name>
<evidence type="ECO:0000259" key="1">
    <source>
        <dbReference type="Pfam" id="PF13625"/>
    </source>
</evidence>
<dbReference type="Proteomes" id="UP000501003">
    <property type="component" value="Chromosome"/>
</dbReference>
<keyword evidence="2" id="KW-0547">Nucleotide-binding</keyword>